<gene>
    <name evidence="1" type="ORF">MAL03_14140</name>
</gene>
<proteinExistence type="predicted"/>
<dbReference type="EMBL" id="CP091957">
    <property type="protein sequence ID" value="UOG55985.1"/>
    <property type="molecule type" value="Genomic_DNA"/>
</dbReference>
<reference evidence="1" key="1">
    <citation type="submission" date="2022-02" db="EMBL/GenBank/DDBJ databases">
        <title>The genetically variable rfb locus in Leptospira is a mobile cassette and a molecular signature of serovar identity.</title>
        <authorList>
            <person name="Nieves C."/>
            <person name="Vincent A.T."/>
            <person name="Zarantonelli L."/>
            <person name="Picardeau M."/>
            <person name="Veyrier F.J."/>
            <person name="Buschiazzo A."/>
        </authorList>
    </citation>
    <scope>NUCLEOTIDE SEQUENCE</scope>
    <source>
        <strain evidence="1">IP1512017</strain>
    </source>
</reference>
<dbReference type="RefSeq" id="WP_004440049.1">
    <property type="nucleotide sequence ID" value="NZ_CP091940.1"/>
</dbReference>
<evidence type="ECO:0000313" key="1">
    <source>
        <dbReference type="EMBL" id="UOG55985.1"/>
    </source>
</evidence>
<protein>
    <submittedName>
        <fullName evidence="1">Uncharacterized protein</fullName>
    </submittedName>
</protein>
<dbReference type="AlphaFoldDB" id="A0AAE9GBV7"/>
<accession>A0AAE9GBV7</accession>
<name>A0AAE9GBV7_9LEPT</name>
<evidence type="ECO:0000313" key="2">
    <source>
        <dbReference type="Proteomes" id="UP000829829"/>
    </source>
</evidence>
<dbReference type="Proteomes" id="UP000829829">
    <property type="component" value="Chromosome 1"/>
</dbReference>
<organism evidence="1 2">
    <name type="scientific">Leptospira noguchii</name>
    <dbReference type="NCBI Taxonomy" id="28182"/>
    <lineage>
        <taxon>Bacteria</taxon>
        <taxon>Pseudomonadati</taxon>
        <taxon>Spirochaetota</taxon>
        <taxon>Spirochaetia</taxon>
        <taxon>Leptospirales</taxon>
        <taxon>Leptospiraceae</taxon>
        <taxon>Leptospira</taxon>
    </lineage>
</organism>
<sequence>MNKNEWYHILTGHFGYPQPEKNFEYLNQTYIPDIGCPTCKIGKIQNHPFRFRNEPKTKHSQFIGLNWIFDQIFIREHVKNEFEKNNLTGIYFSHPVIHKSGIQINSVYQLHVDTLLPQGLIDDNLETEICEMPKDNKMLNFLKAIDSESLKGPFCGQKKYNFPQNQKMKFRKNIFTNMPDFVRTNEWFGSGGSANRPIIISEKVKEIIEKNKWRGAFLNSIELI</sequence>